<dbReference type="GeneID" id="63749866"/>
<feature type="compositionally biased region" description="Basic and acidic residues" evidence="1">
    <location>
        <begin position="842"/>
        <end position="853"/>
    </location>
</feature>
<proteinExistence type="predicted"/>
<keyword evidence="2" id="KW-1133">Transmembrane helix</keyword>
<organism evidence="3 4">
    <name type="scientific">Aspergillus wentii DTO 134E9</name>
    <dbReference type="NCBI Taxonomy" id="1073089"/>
    <lineage>
        <taxon>Eukaryota</taxon>
        <taxon>Fungi</taxon>
        <taxon>Dikarya</taxon>
        <taxon>Ascomycota</taxon>
        <taxon>Pezizomycotina</taxon>
        <taxon>Eurotiomycetes</taxon>
        <taxon>Eurotiomycetidae</taxon>
        <taxon>Eurotiales</taxon>
        <taxon>Aspergillaceae</taxon>
        <taxon>Aspergillus</taxon>
        <taxon>Aspergillus subgen. Cremei</taxon>
    </lineage>
</organism>
<feature type="transmembrane region" description="Helical" evidence="2">
    <location>
        <begin position="1168"/>
        <end position="1190"/>
    </location>
</feature>
<evidence type="ECO:0000256" key="1">
    <source>
        <dbReference type="SAM" id="MobiDB-lite"/>
    </source>
</evidence>
<feature type="compositionally biased region" description="Basic and acidic residues" evidence="1">
    <location>
        <begin position="460"/>
        <end position="469"/>
    </location>
</feature>
<feature type="compositionally biased region" description="Basic and acidic residues" evidence="1">
    <location>
        <begin position="868"/>
        <end position="880"/>
    </location>
</feature>
<feature type="compositionally biased region" description="Low complexity" evidence="1">
    <location>
        <begin position="52"/>
        <end position="64"/>
    </location>
</feature>
<evidence type="ECO:0000313" key="4">
    <source>
        <dbReference type="Proteomes" id="UP000184383"/>
    </source>
</evidence>
<dbReference type="InterPro" id="IPR038769">
    <property type="entry name" value="MTC4"/>
</dbReference>
<feature type="compositionally biased region" description="Low complexity" evidence="1">
    <location>
        <begin position="85"/>
        <end position="95"/>
    </location>
</feature>
<dbReference type="PANTHER" id="PTHR38426:SF1">
    <property type="entry name" value="MAINTENANCE OF TELOMERE CAPPING PROTEIN 4"/>
    <property type="match status" value="1"/>
</dbReference>
<feature type="compositionally biased region" description="Polar residues" evidence="1">
    <location>
        <begin position="580"/>
        <end position="591"/>
    </location>
</feature>
<gene>
    <name evidence="3" type="ORF">ASPWEDRAFT_34514</name>
</gene>
<name>A0A1L9S1J7_ASPWE</name>
<feature type="compositionally biased region" description="Low complexity" evidence="1">
    <location>
        <begin position="821"/>
        <end position="835"/>
    </location>
</feature>
<dbReference type="EMBL" id="KV878209">
    <property type="protein sequence ID" value="OJJ41038.1"/>
    <property type="molecule type" value="Genomic_DNA"/>
</dbReference>
<feature type="compositionally biased region" description="Basic residues" evidence="1">
    <location>
        <begin position="702"/>
        <end position="721"/>
    </location>
</feature>
<dbReference type="AlphaFoldDB" id="A0A1L9S1J7"/>
<dbReference type="OrthoDB" id="5034579at2759"/>
<feature type="compositionally biased region" description="Basic and acidic residues" evidence="1">
    <location>
        <begin position="922"/>
        <end position="933"/>
    </location>
</feature>
<keyword evidence="2" id="KW-0472">Membrane</keyword>
<dbReference type="STRING" id="1073089.A0A1L9S1J7"/>
<dbReference type="RefSeq" id="XP_040694714.1">
    <property type="nucleotide sequence ID" value="XM_040834018.1"/>
</dbReference>
<dbReference type="PANTHER" id="PTHR38426">
    <property type="entry name" value="MAINTENANCE OF TELOMERE CAPPING PROTEIN 4"/>
    <property type="match status" value="1"/>
</dbReference>
<feature type="region of interest" description="Disordered" evidence="1">
    <location>
        <begin position="401"/>
        <end position="430"/>
    </location>
</feature>
<feature type="compositionally biased region" description="Polar residues" evidence="1">
    <location>
        <begin position="138"/>
        <end position="164"/>
    </location>
</feature>
<evidence type="ECO:0000313" key="3">
    <source>
        <dbReference type="EMBL" id="OJJ41038.1"/>
    </source>
</evidence>
<dbReference type="Proteomes" id="UP000184383">
    <property type="component" value="Unassembled WGS sequence"/>
</dbReference>
<feature type="compositionally biased region" description="Basic residues" evidence="1">
    <location>
        <begin position="123"/>
        <end position="136"/>
    </location>
</feature>
<feature type="region of interest" description="Disordered" evidence="1">
    <location>
        <begin position="1"/>
        <end position="186"/>
    </location>
</feature>
<feature type="region of interest" description="Disordered" evidence="1">
    <location>
        <begin position="460"/>
        <end position="995"/>
    </location>
</feature>
<feature type="compositionally biased region" description="Polar residues" evidence="1">
    <location>
        <begin position="1"/>
        <end position="12"/>
    </location>
</feature>
<feature type="compositionally biased region" description="Basic and acidic residues" evidence="1">
    <location>
        <begin position="897"/>
        <end position="914"/>
    </location>
</feature>
<feature type="compositionally biased region" description="Polar residues" evidence="1">
    <location>
        <begin position="483"/>
        <end position="524"/>
    </location>
</feature>
<feature type="compositionally biased region" description="Low complexity" evidence="1">
    <location>
        <begin position="532"/>
        <end position="544"/>
    </location>
</feature>
<keyword evidence="4" id="KW-1185">Reference proteome</keyword>
<feature type="compositionally biased region" description="Basic and acidic residues" evidence="1">
    <location>
        <begin position="568"/>
        <end position="579"/>
    </location>
</feature>
<feature type="compositionally biased region" description="Low complexity" evidence="1">
    <location>
        <begin position="689"/>
        <end position="699"/>
    </location>
</feature>
<feature type="compositionally biased region" description="Basic and acidic residues" evidence="1">
    <location>
        <begin position="103"/>
        <end position="116"/>
    </location>
</feature>
<feature type="compositionally biased region" description="Polar residues" evidence="1">
    <location>
        <begin position="623"/>
        <end position="634"/>
    </location>
</feature>
<reference evidence="4" key="1">
    <citation type="journal article" date="2017" name="Genome Biol.">
        <title>Comparative genomics reveals high biological diversity and specific adaptations in the industrially and medically important fungal genus Aspergillus.</title>
        <authorList>
            <person name="de Vries R.P."/>
            <person name="Riley R."/>
            <person name="Wiebenga A."/>
            <person name="Aguilar-Osorio G."/>
            <person name="Amillis S."/>
            <person name="Uchima C.A."/>
            <person name="Anderluh G."/>
            <person name="Asadollahi M."/>
            <person name="Askin M."/>
            <person name="Barry K."/>
            <person name="Battaglia E."/>
            <person name="Bayram O."/>
            <person name="Benocci T."/>
            <person name="Braus-Stromeyer S.A."/>
            <person name="Caldana C."/>
            <person name="Canovas D."/>
            <person name="Cerqueira G.C."/>
            <person name="Chen F."/>
            <person name="Chen W."/>
            <person name="Choi C."/>
            <person name="Clum A."/>
            <person name="Dos Santos R.A."/>
            <person name="Damasio A.R."/>
            <person name="Diallinas G."/>
            <person name="Emri T."/>
            <person name="Fekete E."/>
            <person name="Flipphi M."/>
            <person name="Freyberg S."/>
            <person name="Gallo A."/>
            <person name="Gournas C."/>
            <person name="Habgood R."/>
            <person name="Hainaut M."/>
            <person name="Harispe M.L."/>
            <person name="Henrissat B."/>
            <person name="Hilden K.S."/>
            <person name="Hope R."/>
            <person name="Hossain A."/>
            <person name="Karabika E."/>
            <person name="Karaffa L."/>
            <person name="Karanyi Z."/>
            <person name="Krasevec N."/>
            <person name="Kuo A."/>
            <person name="Kusch H."/>
            <person name="LaButti K."/>
            <person name="Lagendijk E.L."/>
            <person name="Lapidus A."/>
            <person name="Levasseur A."/>
            <person name="Lindquist E."/>
            <person name="Lipzen A."/>
            <person name="Logrieco A.F."/>
            <person name="MacCabe A."/>
            <person name="Maekelae M.R."/>
            <person name="Malavazi I."/>
            <person name="Melin P."/>
            <person name="Meyer V."/>
            <person name="Mielnichuk N."/>
            <person name="Miskei M."/>
            <person name="Molnar A.P."/>
            <person name="Mule G."/>
            <person name="Ngan C.Y."/>
            <person name="Orejas M."/>
            <person name="Orosz E."/>
            <person name="Ouedraogo J.P."/>
            <person name="Overkamp K.M."/>
            <person name="Park H.-S."/>
            <person name="Perrone G."/>
            <person name="Piumi F."/>
            <person name="Punt P.J."/>
            <person name="Ram A.F."/>
            <person name="Ramon A."/>
            <person name="Rauscher S."/>
            <person name="Record E."/>
            <person name="Riano-Pachon D.M."/>
            <person name="Robert V."/>
            <person name="Roehrig J."/>
            <person name="Ruller R."/>
            <person name="Salamov A."/>
            <person name="Salih N.S."/>
            <person name="Samson R.A."/>
            <person name="Sandor E."/>
            <person name="Sanguinetti M."/>
            <person name="Schuetze T."/>
            <person name="Sepcic K."/>
            <person name="Shelest E."/>
            <person name="Sherlock G."/>
            <person name="Sophianopoulou V."/>
            <person name="Squina F.M."/>
            <person name="Sun H."/>
            <person name="Susca A."/>
            <person name="Todd R.B."/>
            <person name="Tsang A."/>
            <person name="Unkles S.E."/>
            <person name="van de Wiele N."/>
            <person name="van Rossen-Uffink D."/>
            <person name="Oliveira J.V."/>
            <person name="Vesth T.C."/>
            <person name="Visser J."/>
            <person name="Yu J.-H."/>
            <person name="Zhou M."/>
            <person name="Andersen M.R."/>
            <person name="Archer D.B."/>
            <person name="Baker S.E."/>
            <person name="Benoit I."/>
            <person name="Brakhage A.A."/>
            <person name="Braus G.H."/>
            <person name="Fischer R."/>
            <person name="Frisvad J.C."/>
            <person name="Goldman G.H."/>
            <person name="Houbraken J."/>
            <person name="Oakley B."/>
            <person name="Pocsi I."/>
            <person name="Scazzocchio C."/>
            <person name="Seiboth B."/>
            <person name="vanKuyk P.A."/>
            <person name="Wortman J."/>
            <person name="Dyer P.S."/>
            <person name="Grigoriev I.V."/>
        </authorList>
    </citation>
    <scope>NUCLEOTIDE SEQUENCE [LARGE SCALE GENOMIC DNA]</scope>
    <source>
        <strain evidence="4">DTO 134E9</strain>
    </source>
</reference>
<accession>A0A1L9S1J7</accession>
<dbReference type="VEuPathDB" id="FungiDB:ASPWEDRAFT_34514"/>
<keyword evidence="2" id="KW-0812">Transmembrane</keyword>
<sequence>MLQQTASNTPYPRSTVDEKKPEISANLLSRRFHSDGRTDRRADLQMNEGRASGELEGSTLGSSSRDGAQNHPRRAPSSSGFLLDSSFMPRSSRSFRAGHRPRRSEPADRKEKRGAPEPDIAAPKKKSRFPWSRHRNSQGENASVTGTAGSEAFQQSPSSPSDVYQQRDSHEAETTDADPAEIGLDKDSLQIVNLALNLSDSRKRNSLGRSASHRVSGRWAASGPSSVPYVAPAAVGSVGQRAPQAHRSLDDPGARPGLNEPTSVLNLLPNTAGNDALSYEFSDSTLARAEKARRHFELFSEYLRLLPSLPPLKQRAIDTASAAPSGQSNRAHSHRVYNPLQSIRNRKVRFREKRPINTEAEGWDDVRKVHEWINNVEGQYSHHTHSPFECLSLPTFQLGETPTSPRGSEDVEMFAGSPPSSLRRVSRTGSVKARRPRFDWAIPPAELLCDAAWTEDPQNKSKIVDKDGNHLYPDPGDLVSPDVNPQTGQNLANRDSVDTGQPASHTSFSDSQHGASKVSKNVSRGRQLYRYSSPSNAVPSSSVSTKDTDFGRHKTRKRSISSSNMSIADDRHSYDKDSRSYWNSHMDSPQFSGKHRLPSPHASRAKGPSPLPEEDNDDDPNQMPAQSSGPSSYRSGWAKHDEKRASMSSVASYEDPSIPRMSLDAMDSTAPNSPAAHPGYFPSIAVNLSPPSSRSPSPSKRAFPRKIVHRHERNKSKHRTKESRDRVEDSPLDNEALRKHLPLGLSDTSDRVGKLEPSPIPDRVSSYQEDQPTHEASKGSSQQESKLRGIFKGPGKIAGKVGNEVSKMGDYIKKKDHQPHSRQSSFASSVSSDSSLTDDNEDVKGDAKGDKRSGPKVLLRHFPAFLDENSRSRKDTEKPVTKGPGQLPAFTSPSRQHGRESETNSPRGHEKDSQDTSATPRNKLDTYTLDKHAGGSGIGGALHNLRGHHKKHQIKDPSVPFSLTNPPVTGLAQARASPVPLSRQKRPTLSGTTSRTWSISDRSITTLADSGIPDKREVERPRALLLSSGIKAREITRRAESVRSPPPEFLRSSLGPNTSIPRVTRLYEFDLAAQSLVQRFEKSHYLFHQSMNRFPTETSSPLKSQLSSLEALVEQSLTPRAQAAAADAEQLSVHLNTTSTLAVKQLSDTLDKGLRRRRRRLRWLRRTGFVMLEWALVGMLWWVWLIVMAFKLLRGVFRGAISGIRWVFWL</sequence>
<feature type="compositionally biased region" description="Basic and acidic residues" evidence="1">
    <location>
        <begin position="32"/>
        <end position="43"/>
    </location>
</feature>
<protein>
    <submittedName>
        <fullName evidence="3">Uncharacterized protein</fullName>
    </submittedName>
</protein>
<evidence type="ECO:0000256" key="2">
    <source>
        <dbReference type="SAM" id="Phobius"/>
    </source>
</evidence>